<dbReference type="GO" id="GO:0003824">
    <property type="term" value="F:catalytic activity"/>
    <property type="evidence" value="ECO:0007669"/>
    <property type="project" value="InterPro"/>
</dbReference>
<feature type="domain" description="HIT" evidence="4">
    <location>
        <begin position="8"/>
        <end position="116"/>
    </location>
</feature>
<dbReference type="EMBL" id="DRTT01000178">
    <property type="protein sequence ID" value="HHF99121.1"/>
    <property type="molecule type" value="Genomic_DNA"/>
</dbReference>
<feature type="short sequence motif" description="Histidine triad motif" evidence="2 3">
    <location>
        <begin position="100"/>
        <end position="104"/>
    </location>
</feature>
<dbReference type="InterPro" id="IPR001310">
    <property type="entry name" value="Histidine_triad_HIT"/>
</dbReference>
<comment type="caution">
    <text evidence="5">The sequence shown here is derived from an EMBL/GenBank/DDBJ whole genome shotgun (WGS) entry which is preliminary data.</text>
</comment>
<dbReference type="PRINTS" id="PR00332">
    <property type="entry name" value="HISTRIAD"/>
</dbReference>
<dbReference type="InterPro" id="IPR011146">
    <property type="entry name" value="HIT-like"/>
</dbReference>
<dbReference type="AlphaFoldDB" id="A0A7V5LZJ7"/>
<proteinExistence type="predicted"/>
<organism evidence="5">
    <name type="scientific">Aerophobetes bacterium</name>
    <dbReference type="NCBI Taxonomy" id="2030807"/>
    <lineage>
        <taxon>Bacteria</taxon>
        <taxon>Candidatus Aerophobota</taxon>
    </lineage>
</organism>
<evidence type="ECO:0000259" key="4">
    <source>
        <dbReference type="PROSITE" id="PS51084"/>
    </source>
</evidence>
<evidence type="ECO:0000256" key="1">
    <source>
        <dbReference type="PIRSR" id="PIRSR601310-1"/>
    </source>
</evidence>
<dbReference type="PROSITE" id="PS51084">
    <property type="entry name" value="HIT_2"/>
    <property type="match status" value="1"/>
</dbReference>
<dbReference type="Pfam" id="PF11969">
    <property type="entry name" value="DcpS_C"/>
    <property type="match status" value="1"/>
</dbReference>
<accession>A0A7V5LZJ7</accession>
<name>A0A7V5LZJ7_UNCAE</name>
<dbReference type="PANTHER" id="PTHR23089">
    <property type="entry name" value="HISTIDINE TRIAD HIT PROTEIN"/>
    <property type="match status" value="1"/>
</dbReference>
<dbReference type="PROSITE" id="PS00892">
    <property type="entry name" value="HIT_1"/>
    <property type="match status" value="1"/>
</dbReference>
<evidence type="ECO:0000313" key="5">
    <source>
        <dbReference type="EMBL" id="HHF99121.1"/>
    </source>
</evidence>
<reference evidence="5" key="1">
    <citation type="journal article" date="2020" name="mSystems">
        <title>Genome- and Community-Level Interaction Insights into Carbon Utilization and Element Cycling Functions of Hydrothermarchaeota in Hydrothermal Sediment.</title>
        <authorList>
            <person name="Zhou Z."/>
            <person name="Liu Y."/>
            <person name="Xu W."/>
            <person name="Pan J."/>
            <person name="Luo Z.H."/>
            <person name="Li M."/>
        </authorList>
    </citation>
    <scope>NUCLEOTIDE SEQUENCE [LARGE SCALE GENOMIC DNA]</scope>
    <source>
        <strain evidence="5">HyVt-92</strain>
    </source>
</reference>
<dbReference type="InterPro" id="IPR036265">
    <property type="entry name" value="HIT-like_sf"/>
</dbReference>
<dbReference type="SUPFAM" id="SSF54197">
    <property type="entry name" value="HIT-like"/>
    <property type="match status" value="1"/>
</dbReference>
<feature type="active site" description="Tele-AMP-histidine intermediate" evidence="1">
    <location>
        <position position="102"/>
    </location>
</feature>
<dbReference type="Proteomes" id="UP000886070">
    <property type="component" value="Unassembled WGS sequence"/>
</dbReference>
<dbReference type="Gene3D" id="3.30.428.10">
    <property type="entry name" value="HIT-like"/>
    <property type="match status" value="1"/>
</dbReference>
<gene>
    <name evidence="5" type="ORF">ENL39_06540</name>
</gene>
<protein>
    <submittedName>
        <fullName evidence="5">Histidine triad nucleotide-binding protein</fullName>
    </submittedName>
</protein>
<evidence type="ECO:0000256" key="2">
    <source>
        <dbReference type="PIRSR" id="PIRSR601310-3"/>
    </source>
</evidence>
<evidence type="ECO:0000256" key="3">
    <source>
        <dbReference type="PROSITE-ProRule" id="PRU00464"/>
    </source>
</evidence>
<dbReference type="CDD" id="cd01276">
    <property type="entry name" value="PKCI_related"/>
    <property type="match status" value="1"/>
</dbReference>
<dbReference type="InterPro" id="IPR019808">
    <property type="entry name" value="Histidine_triad_CS"/>
</dbReference>
<sequence length="116" mass="13166">MKEERNCVFCDIVKRKVPAKIVYEEDKIIAFEDINPQAPVHILLVPKKHISSANEIASDDVSLIGRIFFVAKKIAKDKNITDGFRIVVNSGEKAGQTIYHLHFHLLGGRKFRWPPG</sequence>